<reference evidence="3 4" key="1">
    <citation type="submission" date="2020-08" db="EMBL/GenBank/DDBJ databases">
        <title>Sequencing the genomes of 1000 actinobacteria strains.</title>
        <authorList>
            <person name="Klenk H.-P."/>
        </authorList>
    </citation>
    <scope>NUCLEOTIDE SEQUENCE [LARGE SCALE GENOMIC DNA]</scope>
    <source>
        <strain evidence="3 4">DSM 44598</strain>
    </source>
</reference>
<comment type="similarity">
    <text evidence="1">Belongs to the AHA1 family.</text>
</comment>
<comment type="caution">
    <text evidence="3">The sequence shown here is derived from an EMBL/GenBank/DDBJ whole genome shotgun (WGS) entry which is preliminary data.</text>
</comment>
<feature type="domain" description="Activator of Hsp90 ATPase homologue 1/2-like C-terminal" evidence="2">
    <location>
        <begin position="22"/>
        <end position="153"/>
    </location>
</feature>
<evidence type="ECO:0000313" key="3">
    <source>
        <dbReference type="EMBL" id="MBB5492089.1"/>
    </source>
</evidence>
<proteinExistence type="inferred from homology"/>
<accession>A0A840W565</accession>
<dbReference type="InterPro" id="IPR013538">
    <property type="entry name" value="ASHA1/2-like_C"/>
</dbReference>
<sequence>MSDLKIVIEPGRQDIVMTRTFDAPREVVFRAMTDPELLPKWWGLRDTETLVDRYEARPGGSWRIVERDKEGQEYAFHGVIHGIKAPEGFTATFEFEGMPGHVLLETHTLEEVDGRTRYTSVSVFQSVEDRDGMAASGMEDGAGQSMDQLDELIRTLV</sequence>
<protein>
    <submittedName>
        <fullName evidence="3">Uncharacterized protein YndB with AHSA1/START domain</fullName>
    </submittedName>
</protein>
<dbReference type="AlphaFoldDB" id="A0A840W565"/>
<dbReference type="InterPro" id="IPR023393">
    <property type="entry name" value="START-like_dom_sf"/>
</dbReference>
<dbReference type="Pfam" id="PF08327">
    <property type="entry name" value="AHSA1"/>
    <property type="match status" value="1"/>
</dbReference>
<evidence type="ECO:0000256" key="1">
    <source>
        <dbReference type="ARBA" id="ARBA00006817"/>
    </source>
</evidence>
<dbReference type="SUPFAM" id="SSF55961">
    <property type="entry name" value="Bet v1-like"/>
    <property type="match status" value="1"/>
</dbReference>
<keyword evidence="4" id="KW-1185">Reference proteome</keyword>
<evidence type="ECO:0000259" key="2">
    <source>
        <dbReference type="Pfam" id="PF08327"/>
    </source>
</evidence>
<gene>
    <name evidence="3" type="ORF">HNR07_003226</name>
</gene>
<dbReference type="Gene3D" id="3.30.530.20">
    <property type="match status" value="1"/>
</dbReference>
<dbReference type="EMBL" id="JACHDO010000001">
    <property type="protein sequence ID" value="MBB5492089.1"/>
    <property type="molecule type" value="Genomic_DNA"/>
</dbReference>
<dbReference type="Proteomes" id="UP000579647">
    <property type="component" value="Unassembled WGS sequence"/>
</dbReference>
<organism evidence="3 4">
    <name type="scientific">Nocardiopsis metallicus</name>
    <dbReference type="NCBI Taxonomy" id="179819"/>
    <lineage>
        <taxon>Bacteria</taxon>
        <taxon>Bacillati</taxon>
        <taxon>Actinomycetota</taxon>
        <taxon>Actinomycetes</taxon>
        <taxon>Streptosporangiales</taxon>
        <taxon>Nocardiopsidaceae</taxon>
        <taxon>Nocardiopsis</taxon>
    </lineage>
</organism>
<name>A0A840W565_9ACTN</name>
<dbReference type="RefSeq" id="WP_184365645.1">
    <property type="nucleotide sequence ID" value="NZ_BAAAKM010000015.1"/>
</dbReference>
<dbReference type="CDD" id="cd07826">
    <property type="entry name" value="SRPBCC_CalC_Aha1-like_9"/>
    <property type="match status" value="1"/>
</dbReference>
<evidence type="ECO:0000313" key="4">
    <source>
        <dbReference type="Proteomes" id="UP000579647"/>
    </source>
</evidence>